<keyword evidence="1" id="KW-0472">Membrane</keyword>
<evidence type="ECO:0000313" key="2">
    <source>
        <dbReference type="EMBL" id="MFD2113762.1"/>
    </source>
</evidence>
<dbReference type="RefSeq" id="WP_386028598.1">
    <property type="nucleotide sequence ID" value="NZ_JBHUHX010000056.1"/>
</dbReference>
<organism evidence="2 3">
    <name type="scientific">Thiorhodococcus fuscus</name>
    <dbReference type="NCBI Taxonomy" id="527200"/>
    <lineage>
        <taxon>Bacteria</taxon>
        <taxon>Pseudomonadati</taxon>
        <taxon>Pseudomonadota</taxon>
        <taxon>Gammaproteobacteria</taxon>
        <taxon>Chromatiales</taxon>
        <taxon>Chromatiaceae</taxon>
        <taxon>Thiorhodococcus</taxon>
    </lineage>
</organism>
<comment type="caution">
    <text evidence="2">The sequence shown here is derived from an EMBL/GenBank/DDBJ whole genome shotgun (WGS) entry which is preliminary data.</text>
</comment>
<keyword evidence="1" id="KW-0812">Transmembrane</keyword>
<feature type="transmembrane region" description="Helical" evidence="1">
    <location>
        <begin position="205"/>
        <end position="223"/>
    </location>
</feature>
<dbReference type="Proteomes" id="UP001597337">
    <property type="component" value="Unassembled WGS sequence"/>
</dbReference>
<protein>
    <recommendedName>
        <fullName evidence="4">TVP38/TMEM64 family membrane protein</fullName>
    </recommendedName>
</protein>
<proteinExistence type="predicted"/>
<feature type="transmembrane region" description="Helical" evidence="1">
    <location>
        <begin position="64"/>
        <end position="89"/>
    </location>
</feature>
<reference evidence="3" key="1">
    <citation type="journal article" date="2019" name="Int. J. Syst. Evol. Microbiol.">
        <title>The Global Catalogue of Microorganisms (GCM) 10K type strain sequencing project: providing services to taxonomists for standard genome sequencing and annotation.</title>
        <authorList>
            <consortium name="The Broad Institute Genomics Platform"/>
            <consortium name="The Broad Institute Genome Sequencing Center for Infectious Disease"/>
            <person name="Wu L."/>
            <person name="Ma J."/>
        </authorList>
    </citation>
    <scope>NUCLEOTIDE SEQUENCE [LARGE SCALE GENOMIC DNA]</scope>
    <source>
        <strain evidence="3">KACC 12597</strain>
    </source>
</reference>
<evidence type="ECO:0000313" key="3">
    <source>
        <dbReference type="Proteomes" id="UP001597337"/>
    </source>
</evidence>
<name>A0ABW4YDP9_9GAMM</name>
<gene>
    <name evidence="2" type="ORF">ACFSJC_18085</name>
</gene>
<keyword evidence="1" id="KW-1133">Transmembrane helix</keyword>
<feature type="transmembrane region" description="Helical" evidence="1">
    <location>
        <begin position="101"/>
        <end position="122"/>
    </location>
</feature>
<sequence length="243" mass="27047">MGKTSNHLQDLVGITRRNTETRRWRLRIVLGLLLVTAIAVTQTSDLFPPLADWPSAFATWLSRIPLWAFMAAFILLPAVGFPLLGFYAMAGAMTDNLTQSLLISLIGMAGNMAVSYAVAHWLSRPLHRLAERRGYRIPRIRPPDDWKIIVLTRASPLPWLMQSYVLVAGGARFWPYMRFGLPVQTVVGLCVILLGKSIFEGNAKWALLGAFLALLAYLALSYLRRRARTGSAERSEPTGPKSV</sequence>
<dbReference type="EMBL" id="JBHUHX010000056">
    <property type="protein sequence ID" value="MFD2113762.1"/>
    <property type="molecule type" value="Genomic_DNA"/>
</dbReference>
<keyword evidence="3" id="KW-1185">Reference proteome</keyword>
<feature type="transmembrane region" description="Helical" evidence="1">
    <location>
        <begin position="26"/>
        <end position="44"/>
    </location>
</feature>
<evidence type="ECO:0000256" key="1">
    <source>
        <dbReference type="SAM" id="Phobius"/>
    </source>
</evidence>
<evidence type="ECO:0008006" key="4">
    <source>
        <dbReference type="Google" id="ProtNLM"/>
    </source>
</evidence>
<accession>A0ABW4YDP9</accession>